<sequence>MTQTIGIRELRQHASRYVAAAHAGEEILVTDRGLPMARLVPLSPLEQRIDYLVRKHGAHPPADPSIKAWEIEPAPNDGTDTQAILDEGRAERF</sequence>
<comment type="function">
    <text evidence="2">Antitoxin component of a type II toxin-antitoxin (TA) system.</text>
</comment>
<proteinExistence type="inferred from homology"/>
<evidence type="ECO:0000313" key="4">
    <source>
        <dbReference type="EMBL" id="MCG7323058.1"/>
    </source>
</evidence>
<dbReference type="SUPFAM" id="SSF143120">
    <property type="entry name" value="YefM-like"/>
    <property type="match status" value="1"/>
</dbReference>
<protein>
    <recommendedName>
        <fullName evidence="2">Antitoxin</fullName>
    </recommendedName>
</protein>
<evidence type="ECO:0000313" key="5">
    <source>
        <dbReference type="Proteomes" id="UP001521931"/>
    </source>
</evidence>
<dbReference type="Proteomes" id="UP001521931">
    <property type="component" value="Unassembled WGS sequence"/>
</dbReference>
<dbReference type="EMBL" id="JAKRCV010000056">
    <property type="protein sequence ID" value="MCG7323058.1"/>
    <property type="molecule type" value="Genomic_DNA"/>
</dbReference>
<keyword evidence="5" id="KW-1185">Reference proteome</keyword>
<dbReference type="PANTHER" id="PTHR35377">
    <property type="entry name" value="ANTITOXIN VAPB49-RELATED-RELATED"/>
    <property type="match status" value="1"/>
</dbReference>
<evidence type="ECO:0000256" key="3">
    <source>
        <dbReference type="SAM" id="MobiDB-lite"/>
    </source>
</evidence>
<dbReference type="Gene3D" id="3.40.1620.10">
    <property type="entry name" value="YefM-like domain"/>
    <property type="match status" value="1"/>
</dbReference>
<accession>A0ABS9Q599</accession>
<dbReference type="Pfam" id="PF02604">
    <property type="entry name" value="PhdYeFM_antitox"/>
    <property type="match status" value="1"/>
</dbReference>
<comment type="caution">
    <text evidence="4">The sequence shown here is derived from an EMBL/GenBank/DDBJ whole genome shotgun (WGS) entry which is preliminary data.</text>
</comment>
<feature type="region of interest" description="Disordered" evidence="3">
    <location>
        <begin position="57"/>
        <end position="93"/>
    </location>
</feature>
<evidence type="ECO:0000256" key="1">
    <source>
        <dbReference type="ARBA" id="ARBA00009981"/>
    </source>
</evidence>
<dbReference type="InterPro" id="IPR051416">
    <property type="entry name" value="phD-YefM_TA_antitoxins"/>
</dbReference>
<dbReference type="PANTHER" id="PTHR35377:SF5">
    <property type="entry name" value="ANTITOXIN VAPB46"/>
    <property type="match status" value="1"/>
</dbReference>
<name>A0ABS9Q599_9MICO</name>
<evidence type="ECO:0000256" key="2">
    <source>
        <dbReference type="RuleBase" id="RU362080"/>
    </source>
</evidence>
<gene>
    <name evidence="4" type="ORF">MHL29_14325</name>
</gene>
<dbReference type="InterPro" id="IPR006442">
    <property type="entry name" value="Antitoxin_Phd/YefM"/>
</dbReference>
<reference evidence="4 5" key="1">
    <citation type="submission" date="2022-02" db="EMBL/GenBank/DDBJ databases">
        <title>Uncovering new skin microbiome diversity through culturing and metagenomics.</title>
        <authorList>
            <person name="Conlan S."/>
            <person name="Deming C."/>
            <person name="Nisc Comparative Sequencing Program N."/>
            <person name="Segre J.A."/>
        </authorList>
    </citation>
    <scope>NUCLEOTIDE SEQUENCE [LARGE SCALE GENOMIC DNA]</scope>
    <source>
        <strain evidence="4 5">ACRQZ</strain>
    </source>
</reference>
<dbReference type="RefSeq" id="WP_239265562.1">
    <property type="nucleotide sequence ID" value="NZ_JAKRCV010000056.1"/>
</dbReference>
<comment type="similarity">
    <text evidence="1 2">Belongs to the phD/YefM antitoxin family.</text>
</comment>
<dbReference type="NCBIfam" id="TIGR01552">
    <property type="entry name" value="phd_fam"/>
    <property type="match status" value="1"/>
</dbReference>
<dbReference type="InterPro" id="IPR036165">
    <property type="entry name" value="YefM-like_sf"/>
</dbReference>
<organism evidence="4 5">
    <name type="scientific">Arsenicicoccus bolidensis</name>
    <dbReference type="NCBI Taxonomy" id="229480"/>
    <lineage>
        <taxon>Bacteria</taxon>
        <taxon>Bacillati</taxon>
        <taxon>Actinomycetota</taxon>
        <taxon>Actinomycetes</taxon>
        <taxon>Micrococcales</taxon>
        <taxon>Intrasporangiaceae</taxon>
        <taxon>Arsenicicoccus</taxon>
    </lineage>
</organism>